<dbReference type="EMBL" id="CAFBMH010000029">
    <property type="protein sequence ID" value="CAB4904494.1"/>
    <property type="molecule type" value="Genomic_DNA"/>
</dbReference>
<proteinExistence type="inferred from homology"/>
<dbReference type="PANTHER" id="PTHR44196:SF1">
    <property type="entry name" value="DEHYDROGENASE_REDUCTASE SDR FAMILY MEMBER 7B"/>
    <property type="match status" value="1"/>
</dbReference>
<dbReference type="SUPFAM" id="SSF51735">
    <property type="entry name" value="NAD(P)-binding Rossmann-fold domains"/>
    <property type="match status" value="1"/>
</dbReference>
<dbReference type="EMBL" id="CAFABA010000038">
    <property type="protein sequence ID" value="CAB4827880.1"/>
    <property type="molecule type" value="Genomic_DNA"/>
</dbReference>
<evidence type="ECO:0000313" key="3">
    <source>
        <dbReference type="EMBL" id="CAB4746206.1"/>
    </source>
</evidence>
<evidence type="ECO:0000313" key="5">
    <source>
        <dbReference type="EMBL" id="CAB4904494.1"/>
    </source>
</evidence>
<keyword evidence="2" id="KW-0560">Oxidoreductase</keyword>
<dbReference type="PANTHER" id="PTHR44196">
    <property type="entry name" value="DEHYDROGENASE/REDUCTASE SDR FAMILY MEMBER 7B"/>
    <property type="match status" value="1"/>
</dbReference>
<dbReference type="GO" id="GO:0016491">
    <property type="term" value="F:oxidoreductase activity"/>
    <property type="evidence" value="ECO:0007669"/>
    <property type="project" value="UniProtKB-KW"/>
</dbReference>
<organism evidence="3">
    <name type="scientific">freshwater metagenome</name>
    <dbReference type="NCBI Taxonomy" id="449393"/>
    <lineage>
        <taxon>unclassified sequences</taxon>
        <taxon>metagenomes</taxon>
        <taxon>ecological metagenomes</taxon>
    </lineage>
</organism>
<evidence type="ECO:0000313" key="6">
    <source>
        <dbReference type="EMBL" id="CAB4979847.1"/>
    </source>
</evidence>
<reference evidence="3" key="1">
    <citation type="submission" date="2020-05" db="EMBL/GenBank/DDBJ databases">
        <authorList>
            <person name="Chiriac C."/>
            <person name="Salcher M."/>
            <person name="Ghai R."/>
            <person name="Kavagutti S V."/>
        </authorList>
    </citation>
    <scope>NUCLEOTIDE SEQUENCE</scope>
</reference>
<accession>A0A6J6TG56</accession>
<sequence>MKRFEGRNVIVTGASRGIGAAIAERLCAEGANVAIVARTIDKHDHLAGSLNETIARCARYGTRVEAVAADLADADSRATVVPRALELFDGRVDVLVNNAAAAIYQSLLSYPLKRRRLMFEVNVHAPLDLAQAVIPGMAERGEGWILNVSSASAKHAVGPPFRTAGRAQEIGLYGSTKAALNRETNALAVETYPFGIRVNTIEPRAAVMSEGAAALVGGLVTDDQIESMEAMVEAAIALCDCPLDRTGMICSSLDLLDELDRTVMTLDGTAAYPGGQRVWRG</sequence>
<dbReference type="GO" id="GO:0016020">
    <property type="term" value="C:membrane"/>
    <property type="evidence" value="ECO:0007669"/>
    <property type="project" value="TreeGrafter"/>
</dbReference>
<dbReference type="Pfam" id="PF00106">
    <property type="entry name" value="adh_short"/>
    <property type="match status" value="1"/>
</dbReference>
<protein>
    <submittedName>
        <fullName evidence="3">Unannotated protein</fullName>
    </submittedName>
</protein>
<dbReference type="AlphaFoldDB" id="A0A6J6TG56"/>
<name>A0A6J6TG56_9ZZZZ</name>
<dbReference type="PRINTS" id="PR00081">
    <property type="entry name" value="GDHRDH"/>
</dbReference>
<comment type="similarity">
    <text evidence="1">Belongs to the short-chain dehydrogenases/reductases (SDR) family.</text>
</comment>
<dbReference type="InterPro" id="IPR002347">
    <property type="entry name" value="SDR_fam"/>
</dbReference>
<evidence type="ECO:0000256" key="1">
    <source>
        <dbReference type="ARBA" id="ARBA00006484"/>
    </source>
</evidence>
<dbReference type="InterPro" id="IPR036291">
    <property type="entry name" value="NAD(P)-bd_dom_sf"/>
</dbReference>
<dbReference type="EMBL" id="CAFBOS010000010">
    <property type="protein sequence ID" value="CAB4979847.1"/>
    <property type="molecule type" value="Genomic_DNA"/>
</dbReference>
<dbReference type="PRINTS" id="PR00080">
    <property type="entry name" value="SDRFAMILY"/>
</dbReference>
<dbReference type="EMBL" id="CAEZYR010000051">
    <property type="protein sequence ID" value="CAB4746206.1"/>
    <property type="molecule type" value="Genomic_DNA"/>
</dbReference>
<gene>
    <name evidence="3" type="ORF">UFOPK2754_01525</name>
    <name evidence="4" type="ORF">UFOPK3139_01160</name>
    <name evidence="5" type="ORF">UFOPK3543_01057</name>
    <name evidence="6" type="ORF">UFOPK3967_00289</name>
</gene>
<evidence type="ECO:0000313" key="4">
    <source>
        <dbReference type="EMBL" id="CAB4827880.1"/>
    </source>
</evidence>
<evidence type="ECO:0000256" key="2">
    <source>
        <dbReference type="ARBA" id="ARBA00023002"/>
    </source>
</evidence>
<dbReference type="Gene3D" id="3.40.50.720">
    <property type="entry name" value="NAD(P)-binding Rossmann-like Domain"/>
    <property type="match status" value="1"/>
</dbReference>